<dbReference type="VEuPathDB" id="TriTrypDB:TcCLB.509745.40"/>
<feature type="compositionally biased region" description="Basic residues" evidence="2">
    <location>
        <begin position="179"/>
        <end position="209"/>
    </location>
</feature>
<dbReference type="Proteomes" id="UP000246121">
    <property type="component" value="Unassembled WGS sequence"/>
</dbReference>
<dbReference type="VEuPathDB" id="TriTrypDB:TcCLB.510719.210"/>
<keyword evidence="1" id="KW-0175">Coiled coil</keyword>
<dbReference type="VEuPathDB" id="TriTrypDB:TcCL_NonESM01757"/>
<dbReference type="VEuPathDB" id="TriTrypDB:C4B63_40g40"/>
<dbReference type="VEuPathDB" id="TriTrypDB:TCDM_02257"/>
<dbReference type="VEuPathDB" id="TriTrypDB:ECC02_008597"/>
<proteinExistence type="predicted"/>
<dbReference type="VEuPathDB" id="TriTrypDB:TcBrA4_0025300"/>
<dbReference type="VEuPathDB" id="TriTrypDB:C3747_85g229"/>
<dbReference type="VEuPathDB" id="TriTrypDB:TcCL_NonESM01756"/>
<sequence>MEDSGVIAQWTNNRSHSGGRKELSGRGFTTHAGGSSSLNNKSGASVDSRRQRSLSSSGPKRGSSPTQQEGKGKKAEKLPPIASKHQGRNNTSKGAAGAASGGSPTLKKRRKATGSRTPTPRGGSGGKRKGSSSSTSKLGSRASSFGKPSAPLNSGRQRNLSRASSGVSRTHGGSGASTSRRRKSLKKRGGSSRSGSKKRLTKGKKRRTRSASSRGVSKEDMGLAYMASLFATEAAQRVGIEEEEDTTRELFMPDYNLLVMNMVRAQLAIVNDRQQYLNDAFKALRAHGIQLGFGQDPNAAIEMLRLQVQAEMQKQVDDVRVENGTLRGLLEEKKTELEEKTAEMQALRDKVNRKLMRFEVESESLKAEVQSALQTIQLDVDRMKRDLGHRIDVASASFRTPKYDTALRSMQDMVRTVQEEIQEHHDKLTKLIVSIGAQDTFLREKSDSMHSNFPTRYRDELRKLDNDRLLNILDVLSFHDAVVETVGKALYVLQKSEHSTNVF</sequence>
<feature type="coiled-coil region" evidence="1">
    <location>
        <begin position="327"/>
        <end position="427"/>
    </location>
</feature>
<feature type="region of interest" description="Disordered" evidence="2">
    <location>
        <begin position="1"/>
        <end position="217"/>
    </location>
</feature>
<organism evidence="3 4">
    <name type="scientific">Trypanosoma cruzi</name>
    <dbReference type="NCBI Taxonomy" id="5693"/>
    <lineage>
        <taxon>Eukaryota</taxon>
        <taxon>Discoba</taxon>
        <taxon>Euglenozoa</taxon>
        <taxon>Kinetoplastea</taxon>
        <taxon>Metakinetoplastina</taxon>
        <taxon>Trypanosomatida</taxon>
        <taxon>Trypanosomatidae</taxon>
        <taxon>Trypanosoma</taxon>
        <taxon>Schizotrypanum</taxon>
    </lineage>
</organism>
<dbReference type="EMBL" id="PRFA01000040">
    <property type="protein sequence ID" value="PWU92005.1"/>
    <property type="molecule type" value="Genomic_DNA"/>
</dbReference>
<dbReference type="VEuPathDB" id="TriTrypDB:BCY84_11783"/>
<evidence type="ECO:0000313" key="4">
    <source>
        <dbReference type="Proteomes" id="UP000246121"/>
    </source>
</evidence>
<feature type="compositionally biased region" description="Low complexity" evidence="2">
    <location>
        <begin position="94"/>
        <end position="103"/>
    </location>
</feature>
<protein>
    <submittedName>
        <fullName evidence="3">Uncharacterized protein</fullName>
    </submittedName>
</protein>
<gene>
    <name evidence="3" type="ORF">C4B63_40g40</name>
</gene>
<feature type="compositionally biased region" description="Polar residues" evidence="2">
    <location>
        <begin position="151"/>
        <end position="168"/>
    </location>
</feature>
<accession>A0A2V2V648</accession>
<evidence type="ECO:0000313" key="3">
    <source>
        <dbReference type="EMBL" id="PWU92005.1"/>
    </source>
</evidence>
<dbReference type="VEuPathDB" id="TriTrypDB:TCSYLVIO_008188"/>
<feature type="compositionally biased region" description="Low complexity" evidence="2">
    <location>
        <begin position="131"/>
        <end position="144"/>
    </location>
</feature>
<name>A0A2V2V648_TRYCR</name>
<feature type="compositionally biased region" description="Low complexity" evidence="2">
    <location>
        <begin position="53"/>
        <end position="65"/>
    </location>
</feature>
<dbReference type="VEuPathDB" id="TriTrypDB:TcG_03206"/>
<evidence type="ECO:0000256" key="2">
    <source>
        <dbReference type="SAM" id="MobiDB-lite"/>
    </source>
</evidence>
<reference evidence="3 4" key="1">
    <citation type="journal article" date="2018" name="Microb. Genom.">
        <title>Expanding an expanded genome: long-read sequencing of Trypanosoma cruzi.</title>
        <authorList>
            <person name="Berna L."/>
            <person name="Rodriguez M."/>
            <person name="Chiribao M.L."/>
            <person name="Parodi-Talice A."/>
            <person name="Pita S."/>
            <person name="Rijo G."/>
            <person name="Alvarez-Valin F."/>
            <person name="Robello C."/>
        </authorList>
    </citation>
    <scope>NUCLEOTIDE SEQUENCE [LARGE SCALE GENOMIC DNA]</scope>
    <source>
        <strain evidence="3 4">Dm28c</strain>
    </source>
</reference>
<evidence type="ECO:0000256" key="1">
    <source>
        <dbReference type="SAM" id="Coils"/>
    </source>
</evidence>
<dbReference type="AlphaFoldDB" id="A0A2V2V648"/>
<feature type="compositionally biased region" description="Polar residues" evidence="2">
    <location>
        <begin position="32"/>
        <end position="45"/>
    </location>
</feature>
<comment type="caution">
    <text evidence="3">The sequence shown here is derived from an EMBL/GenBank/DDBJ whole genome shotgun (WGS) entry which is preliminary data.</text>
</comment>
<dbReference type="VEuPathDB" id="TriTrypDB:Tc_MARK_7130"/>